<dbReference type="GO" id="GO:0030789">
    <property type="term" value="F:precorrin-3B C17-methyltransferase activity"/>
    <property type="evidence" value="ECO:0007669"/>
    <property type="project" value="UniProtKB-EC"/>
</dbReference>
<dbReference type="PANTHER" id="PTHR47036:SF1">
    <property type="entry name" value="COBALT-FACTOR III C(17)-METHYLTRANSFERASE-RELATED"/>
    <property type="match status" value="1"/>
</dbReference>
<dbReference type="Pfam" id="PF00590">
    <property type="entry name" value="TP_methylase"/>
    <property type="match status" value="1"/>
</dbReference>
<dbReference type="Proteomes" id="UP000260793">
    <property type="component" value="Unassembled WGS sequence"/>
</dbReference>
<dbReference type="Gene3D" id="3.30.950.10">
    <property type="entry name" value="Methyltransferase, Cobalt-precorrin-4 Transmethylase, Domain 2"/>
    <property type="match status" value="1"/>
</dbReference>
<comment type="caution">
    <text evidence="7">The sequence shown here is derived from an EMBL/GenBank/DDBJ whole genome shotgun (WGS) entry which is preliminary data.</text>
</comment>
<gene>
    <name evidence="7" type="primary">cobJ</name>
    <name evidence="8" type="ORF">DW116_01475</name>
    <name evidence="7" type="ORF">DXD17_08075</name>
</gene>
<dbReference type="GO" id="GO:0032259">
    <property type="term" value="P:methylation"/>
    <property type="evidence" value="ECO:0007669"/>
    <property type="project" value="UniProtKB-KW"/>
</dbReference>
<evidence type="ECO:0000256" key="2">
    <source>
        <dbReference type="ARBA" id="ARBA00022573"/>
    </source>
</evidence>
<dbReference type="EMBL" id="QSQN01000019">
    <property type="protein sequence ID" value="RGK39470.1"/>
    <property type="molecule type" value="Genomic_DNA"/>
</dbReference>
<dbReference type="InterPro" id="IPR035996">
    <property type="entry name" value="4pyrrol_Methylase_sf"/>
</dbReference>
<dbReference type="EC" id="2.1.1.131" evidence="7"/>
<keyword evidence="5" id="KW-0949">S-adenosyl-L-methionine</keyword>
<evidence type="ECO:0000259" key="6">
    <source>
        <dbReference type="Pfam" id="PF00590"/>
    </source>
</evidence>
<dbReference type="InterPro" id="IPR014776">
    <property type="entry name" value="4pyrrole_Mease_sub2"/>
</dbReference>
<protein>
    <submittedName>
        <fullName evidence="7">Precorrin-3B C(17)-methyltransferase</fullName>
        <ecNumber evidence="7">2.1.1.131</ecNumber>
    </submittedName>
</protein>
<dbReference type="GO" id="GO:0009236">
    <property type="term" value="P:cobalamin biosynthetic process"/>
    <property type="evidence" value="ECO:0007669"/>
    <property type="project" value="UniProtKB-UniPathway"/>
</dbReference>
<dbReference type="PANTHER" id="PTHR47036">
    <property type="entry name" value="COBALT-FACTOR III C(17)-METHYLTRANSFERASE-RELATED"/>
    <property type="match status" value="1"/>
</dbReference>
<comment type="pathway">
    <text evidence="1">Cofactor biosynthesis; adenosylcobalamin biosynthesis.</text>
</comment>
<dbReference type="EMBL" id="QRMI01000003">
    <property type="protein sequence ID" value="RHJ63757.1"/>
    <property type="molecule type" value="Genomic_DNA"/>
</dbReference>
<proteinExistence type="predicted"/>
<evidence type="ECO:0000313" key="10">
    <source>
        <dbReference type="Proteomes" id="UP000285832"/>
    </source>
</evidence>
<dbReference type="InterPro" id="IPR014777">
    <property type="entry name" value="4pyrrole_Mease_sub1"/>
</dbReference>
<evidence type="ECO:0000256" key="3">
    <source>
        <dbReference type="ARBA" id="ARBA00022603"/>
    </source>
</evidence>
<dbReference type="InterPro" id="IPR006363">
    <property type="entry name" value="Cbl_synth_CobJ/CibH_dom"/>
</dbReference>
<dbReference type="NCBIfam" id="TIGR01466">
    <property type="entry name" value="cobJ_cbiH"/>
    <property type="match status" value="1"/>
</dbReference>
<dbReference type="RefSeq" id="WP_005610535.1">
    <property type="nucleotide sequence ID" value="NZ_CABKOA010000023.1"/>
</dbReference>
<dbReference type="GeneID" id="77333573"/>
<evidence type="ECO:0000313" key="9">
    <source>
        <dbReference type="Proteomes" id="UP000260793"/>
    </source>
</evidence>
<dbReference type="CDD" id="cd11646">
    <property type="entry name" value="Precorrin_3B_C17_MT"/>
    <property type="match status" value="1"/>
</dbReference>
<keyword evidence="2" id="KW-0169">Cobalamin biosynthesis</keyword>
<organism evidence="7 9">
    <name type="scientific">[Ruminococcus] lactaris</name>
    <dbReference type="NCBI Taxonomy" id="46228"/>
    <lineage>
        <taxon>Bacteria</taxon>
        <taxon>Bacillati</taxon>
        <taxon>Bacillota</taxon>
        <taxon>Clostridia</taxon>
        <taxon>Lachnospirales</taxon>
        <taxon>Lachnospiraceae</taxon>
        <taxon>Mediterraneibacter</taxon>
    </lineage>
</organism>
<dbReference type="UniPathway" id="UPA00148"/>
<dbReference type="InterPro" id="IPR051810">
    <property type="entry name" value="Precorrin_MeTrfase"/>
</dbReference>
<evidence type="ECO:0000256" key="5">
    <source>
        <dbReference type="ARBA" id="ARBA00022691"/>
    </source>
</evidence>
<feature type="domain" description="Tetrapyrrole methylase" evidence="6">
    <location>
        <begin position="3"/>
        <end position="206"/>
    </location>
</feature>
<accession>A0A3E4LPR2</accession>
<dbReference type="Gene3D" id="3.40.1010.10">
    <property type="entry name" value="Cobalt-precorrin-4 Transmethylase, Domain 1"/>
    <property type="match status" value="1"/>
</dbReference>
<evidence type="ECO:0000256" key="1">
    <source>
        <dbReference type="ARBA" id="ARBA00004953"/>
    </source>
</evidence>
<name>A0A3E4LPR2_9FIRM</name>
<keyword evidence="3 7" id="KW-0489">Methyltransferase</keyword>
<reference evidence="9 10" key="1">
    <citation type="submission" date="2018-08" db="EMBL/GenBank/DDBJ databases">
        <title>A genome reference for cultivated species of the human gut microbiota.</title>
        <authorList>
            <person name="Zou Y."/>
            <person name="Xue W."/>
            <person name="Luo G."/>
        </authorList>
    </citation>
    <scope>NUCLEOTIDE SEQUENCE [LARGE SCALE GENOMIC DNA]</scope>
    <source>
        <strain evidence="8 10">AM09-9</strain>
        <strain evidence="7 9">TF11-7</strain>
    </source>
</reference>
<dbReference type="AlphaFoldDB" id="A0A3E4LPR2"/>
<evidence type="ECO:0000313" key="7">
    <source>
        <dbReference type="EMBL" id="RGK39470.1"/>
    </source>
</evidence>
<dbReference type="SUPFAM" id="SSF53790">
    <property type="entry name" value="Tetrapyrrole methylase"/>
    <property type="match status" value="1"/>
</dbReference>
<dbReference type="Proteomes" id="UP000285832">
    <property type="component" value="Unassembled WGS sequence"/>
</dbReference>
<dbReference type="InterPro" id="IPR000878">
    <property type="entry name" value="4pyrrol_Mease"/>
</dbReference>
<evidence type="ECO:0000313" key="8">
    <source>
        <dbReference type="EMBL" id="RHJ63757.1"/>
    </source>
</evidence>
<evidence type="ECO:0000256" key="4">
    <source>
        <dbReference type="ARBA" id="ARBA00022679"/>
    </source>
</evidence>
<keyword evidence="4 7" id="KW-0808">Transferase</keyword>
<sequence length="248" mass="27518">MSTVYVVGLGPGAGEQMTVRAEKILEACPVILGYTVYIDLVREQYPEKKFLSTPMKQEVKRCQMAFEEAVKGQDVAMVCSGDAGVYGMAGLIYEVGREYPEIKIEIIPGITAATGGAAVLGAPLMHDFAVISLSDLLTPWEQIEERLEAAAKAGFVICLYNPSSKKRADYLQKACDIFLKYRRPDTICGFVKNIGREGETYQILPLEILRETAVDMFTTVYIGTEKTMELNGKMVTPRGYREMKKEKA</sequence>